<proteinExistence type="predicted"/>
<gene>
    <name evidence="1" type="ORF">L6452_15455</name>
</gene>
<evidence type="ECO:0000313" key="2">
    <source>
        <dbReference type="Proteomes" id="UP001055879"/>
    </source>
</evidence>
<organism evidence="1 2">
    <name type="scientific">Arctium lappa</name>
    <name type="common">Greater burdock</name>
    <name type="synonym">Lappa major</name>
    <dbReference type="NCBI Taxonomy" id="4217"/>
    <lineage>
        <taxon>Eukaryota</taxon>
        <taxon>Viridiplantae</taxon>
        <taxon>Streptophyta</taxon>
        <taxon>Embryophyta</taxon>
        <taxon>Tracheophyta</taxon>
        <taxon>Spermatophyta</taxon>
        <taxon>Magnoliopsida</taxon>
        <taxon>eudicotyledons</taxon>
        <taxon>Gunneridae</taxon>
        <taxon>Pentapetalae</taxon>
        <taxon>asterids</taxon>
        <taxon>campanulids</taxon>
        <taxon>Asterales</taxon>
        <taxon>Asteraceae</taxon>
        <taxon>Carduoideae</taxon>
        <taxon>Cardueae</taxon>
        <taxon>Arctiinae</taxon>
        <taxon>Arctium</taxon>
    </lineage>
</organism>
<accession>A0ACB9CNX3</accession>
<dbReference type="Proteomes" id="UP001055879">
    <property type="component" value="Linkage Group LG04"/>
</dbReference>
<reference evidence="1 2" key="2">
    <citation type="journal article" date="2022" name="Mol. Ecol. Resour.">
        <title>The genomes of chicory, endive, great burdock and yacon provide insights into Asteraceae paleo-polyploidization history and plant inulin production.</title>
        <authorList>
            <person name="Fan W."/>
            <person name="Wang S."/>
            <person name="Wang H."/>
            <person name="Wang A."/>
            <person name="Jiang F."/>
            <person name="Liu H."/>
            <person name="Zhao H."/>
            <person name="Xu D."/>
            <person name="Zhang Y."/>
        </authorList>
    </citation>
    <scope>NUCLEOTIDE SEQUENCE [LARGE SCALE GENOMIC DNA]</scope>
    <source>
        <strain evidence="2">cv. Niubang</strain>
    </source>
</reference>
<keyword evidence="2" id="KW-1185">Reference proteome</keyword>
<name>A0ACB9CNX3_ARCLA</name>
<dbReference type="EMBL" id="CM042050">
    <property type="protein sequence ID" value="KAI3735928.1"/>
    <property type="molecule type" value="Genomic_DNA"/>
</dbReference>
<reference evidence="2" key="1">
    <citation type="journal article" date="2022" name="Mol. Ecol. Resour.">
        <title>The genomes of chicory, endive, great burdock and yacon provide insights into Asteraceae palaeo-polyploidization history and plant inulin production.</title>
        <authorList>
            <person name="Fan W."/>
            <person name="Wang S."/>
            <person name="Wang H."/>
            <person name="Wang A."/>
            <person name="Jiang F."/>
            <person name="Liu H."/>
            <person name="Zhao H."/>
            <person name="Xu D."/>
            <person name="Zhang Y."/>
        </authorList>
    </citation>
    <scope>NUCLEOTIDE SEQUENCE [LARGE SCALE GENOMIC DNA]</scope>
    <source>
        <strain evidence="2">cv. Niubang</strain>
    </source>
</reference>
<sequence>MSFSGKASATKPLVSTASHQIESVEAKFHSDMEIDFSSEFHKLFFRILFLLKRKIVPRTSGSHIIDPTHLTSSELVLARYDDPDFGSFTTSTEVEIQIGCTGCDDQTVNRVHRGLMLDGITIVYLKDRLLHLGDECPLT</sequence>
<comment type="caution">
    <text evidence="1">The sequence shown here is derived from an EMBL/GenBank/DDBJ whole genome shotgun (WGS) entry which is preliminary data.</text>
</comment>
<evidence type="ECO:0000313" key="1">
    <source>
        <dbReference type="EMBL" id="KAI3735928.1"/>
    </source>
</evidence>
<protein>
    <submittedName>
        <fullName evidence="1">Uncharacterized protein</fullName>
    </submittedName>
</protein>